<dbReference type="Proteomes" id="UP001177140">
    <property type="component" value="Unassembled WGS sequence"/>
</dbReference>
<dbReference type="EMBL" id="JAJJMA010248515">
    <property type="protein sequence ID" value="MCL7043594.1"/>
    <property type="molecule type" value="Genomic_DNA"/>
</dbReference>
<name>A0AA41VM00_PAPNU</name>
<comment type="caution">
    <text evidence="2">The sequence shown here is derived from an EMBL/GenBank/DDBJ whole genome shotgun (WGS) entry which is preliminary data.</text>
</comment>
<dbReference type="PANTHER" id="PTHR43874:SF7">
    <property type="entry name" value="TWO-COMPONENT RESPONSE REGULATOR ARR10"/>
    <property type="match status" value="1"/>
</dbReference>
<dbReference type="InterPro" id="IPR045279">
    <property type="entry name" value="ARR-like"/>
</dbReference>
<dbReference type="PANTHER" id="PTHR43874">
    <property type="entry name" value="TWO-COMPONENT RESPONSE REGULATOR"/>
    <property type="match status" value="1"/>
</dbReference>
<dbReference type="GO" id="GO:0000160">
    <property type="term" value="P:phosphorelay signal transduction system"/>
    <property type="evidence" value="ECO:0007669"/>
    <property type="project" value="UniProtKB-KW"/>
</dbReference>
<protein>
    <recommendedName>
        <fullName evidence="4">Response regulatory domain-containing protein</fullName>
    </recommendedName>
</protein>
<dbReference type="GO" id="GO:0009736">
    <property type="term" value="P:cytokinin-activated signaling pathway"/>
    <property type="evidence" value="ECO:0007669"/>
    <property type="project" value="InterPro"/>
</dbReference>
<keyword evidence="3" id="KW-1185">Reference proteome</keyword>
<dbReference type="Gene3D" id="3.40.50.2300">
    <property type="match status" value="1"/>
</dbReference>
<reference evidence="2" key="1">
    <citation type="submission" date="2022-03" db="EMBL/GenBank/DDBJ databases">
        <title>A functionally conserved STORR gene fusion in Papaver species that diverged 16.8 million years ago.</title>
        <authorList>
            <person name="Catania T."/>
        </authorList>
    </citation>
    <scope>NUCLEOTIDE SEQUENCE</scope>
    <source>
        <strain evidence="2">S-191538</strain>
    </source>
</reference>
<evidence type="ECO:0000313" key="3">
    <source>
        <dbReference type="Proteomes" id="UP001177140"/>
    </source>
</evidence>
<keyword evidence="1" id="KW-0902">Two-component regulatory system</keyword>
<evidence type="ECO:0008006" key="4">
    <source>
        <dbReference type="Google" id="ProtNLM"/>
    </source>
</evidence>
<evidence type="ECO:0000256" key="1">
    <source>
        <dbReference type="ARBA" id="ARBA00023012"/>
    </source>
</evidence>
<gene>
    <name evidence="2" type="ORF">MKW94_007423</name>
</gene>
<proteinExistence type="predicted"/>
<organism evidence="2 3">
    <name type="scientific">Papaver nudicaule</name>
    <name type="common">Iceland poppy</name>
    <dbReference type="NCBI Taxonomy" id="74823"/>
    <lineage>
        <taxon>Eukaryota</taxon>
        <taxon>Viridiplantae</taxon>
        <taxon>Streptophyta</taxon>
        <taxon>Embryophyta</taxon>
        <taxon>Tracheophyta</taxon>
        <taxon>Spermatophyta</taxon>
        <taxon>Magnoliopsida</taxon>
        <taxon>Ranunculales</taxon>
        <taxon>Papaveraceae</taxon>
        <taxon>Papaveroideae</taxon>
        <taxon>Papaver</taxon>
    </lineage>
</organism>
<sequence>MKEESIDSLISTIKEEEGYPVGLKVLVVDEDPWFLQELDAMLQKCNYKCKRLYLILQSLITKLHRLLHSELTNLIYASGTMCCSASQALSVLQDKSLKFDIILLAIVSDMDGFKKIQQFVWKQTFLLATTSMYNAETVNELVGANGSKLLKPVRFRDAQCIWFPVAGKRKQNIRKLVKEDMIDGWEGSVITKLLYSRWGDDGCFRKLIKLIQKVEEEEKESMNLKAEEHDNSLYPNKKPKIQQGEDYMDVTVEKHHASLFLNSKLKIPWMVQNSMNKADPAEILERMSSPAGLTRKDVAIHLMEFRFLREAFAAGHPSTMPFNEKAKPLWCSLRGYTDDVNIWRMYCGSFYA</sequence>
<accession>A0AA41VM00</accession>
<dbReference type="AlphaFoldDB" id="A0AA41VM00"/>
<evidence type="ECO:0000313" key="2">
    <source>
        <dbReference type="EMBL" id="MCL7043594.1"/>
    </source>
</evidence>